<dbReference type="Proteomes" id="UP001164250">
    <property type="component" value="Chromosome 3"/>
</dbReference>
<accession>A0ACC1BT12</accession>
<proteinExistence type="predicted"/>
<gene>
    <name evidence="1" type="ORF">Patl1_05427</name>
</gene>
<evidence type="ECO:0000313" key="1">
    <source>
        <dbReference type="EMBL" id="KAJ0102120.1"/>
    </source>
</evidence>
<reference evidence="2" key="1">
    <citation type="journal article" date="2023" name="G3 (Bethesda)">
        <title>Genome assembly and association tests identify interacting loci associated with vigor, precocity, and sex in interspecific pistachio rootstocks.</title>
        <authorList>
            <person name="Palmer W."/>
            <person name="Jacygrad E."/>
            <person name="Sagayaradj S."/>
            <person name="Cavanaugh K."/>
            <person name="Han R."/>
            <person name="Bertier L."/>
            <person name="Beede B."/>
            <person name="Kafkas S."/>
            <person name="Golino D."/>
            <person name="Preece J."/>
            <person name="Michelmore R."/>
        </authorList>
    </citation>
    <scope>NUCLEOTIDE SEQUENCE [LARGE SCALE GENOMIC DNA]</scope>
</reference>
<protein>
    <submittedName>
        <fullName evidence="1">Uncharacterized protein</fullName>
    </submittedName>
</protein>
<dbReference type="EMBL" id="CM047899">
    <property type="protein sequence ID" value="KAJ0102120.1"/>
    <property type="molecule type" value="Genomic_DNA"/>
</dbReference>
<keyword evidence="2" id="KW-1185">Reference proteome</keyword>
<organism evidence="1 2">
    <name type="scientific">Pistacia atlantica</name>
    <dbReference type="NCBI Taxonomy" id="434234"/>
    <lineage>
        <taxon>Eukaryota</taxon>
        <taxon>Viridiplantae</taxon>
        <taxon>Streptophyta</taxon>
        <taxon>Embryophyta</taxon>
        <taxon>Tracheophyta</taxon>
        <taxon>Spermatophyta</taxon>
        <taxon>Magnoliopsida</taxon>
        <taxon>eudicotyledons</taxon>
        <taxon>Gunneridae</taxon>
        <taxon>Pentapetalae</taxon>
        <taxon>rosids</taxon>
        <taxon>malvids</taxon>
        <taxon>Sapindales</taxon>
        <taxon>Anacardiaceae</taxon>
        <taxon>Pistacia</taxon>
    </lineage>
</organism>
<sequence>MVPNNDLRHVPHKQNLKTSYPSPAYALTRVITRI</sequence>
<comment type="caution">
    <text evidence="1">The sequence shown here is derived from an EMBL/GenBank/DDBJ whole genome shotgun (WGS) entry which is preliminary data.</text>
</comment>
<evidence type="ECO:0000313" key="2">
    <source>
        <dbReference type="Proteomes" id="UP001164250"/>
    </source>
</evidence>
<name>A0ACC1BT12_9ROSI</name>